<evidence type="ECO:0000256" key="2">
    <source>
        <dbReference type="ARBA" id="ARBA00022792"/>
    </source>
</evidence>
<evidence type="ECO:0000256" key="5">
    <source>
        <dbReference type="ARBA" id="ARBA00023136"/>
    </source>
</evidence>
<dbReference type="PRINTS" id="PR00727">
    <property type="entry name" value="LEADERPTASE"/>
</dbReference>
<dbReference type="InterPro" id="IPR019533">
    <property type="entry name" value="Peptidase_S26"/>
</dbReference>
<gene>
    <name evidence="10" type="ORF">K458DRAFT_415997</name>
</gene>
<evidence type="ECO:0000259" key="9">
    <source>
        <dbReference type="Pfam" id="PF10502"/>
    </source>
</evidence>
<organism evidence="10 11">
    <name type="scientific">Lentithecium fluviatile CBS 122367</name>
    <dbReference type="NCBI Taxonomy" id="1168545"/>
    <lineage>
        <taxon>Eukaryota</taxon>
        <taxon>Fungi</taxon>
        <taxon>Dikarya</taxon>
        <taxon>Ascomycota</taxon>
        <taxon>Pezizomycotina</taxon>
        <taxon>Dothideomycetes</taxon>
        <taxon>Pleosporomycetidae</taxon>
        <taxon>Pleosporales</taxon>
        <taxon>Massarineae</taxon>
        <taxon>Lentitheciaceae</taxon>
        <taxon>Lentithecium</taxon>
    </lineage>
</organism>
<dbReference type="InterPro" id="IPR000223">
    <property type="entry name" value="Pept_S26A_signal_pept_1"/>
</dbReference>
<evidence type="ECO:0000256" key="7">
    <source>
        <dbReference type="PIRSR" id="PIRSR600223-1"/>
    </source>
</evidence>
<dbReference type="SUPFAM" id="SSF51306">
    <property type="entry name" value="LexA/Signal peptidase"/>
    <property type="match status" value="1"/>
</dbReference>
<dbReference type="OrthoDB" id="308440at2759"/>
<evidence type="ECO:0000313" key="10">
    <source>
        <dbReference type="EMBL" id="KAF2686639.1"/>
    </source>
</evidence>
<dbReference type="Proteomes" id="UP000799291">
    <property type="component" value="Unassembled WGS sequence"/>
</dbReference>
<keyword evidence="8" id="KW-0645">Protease</keyword>
<feature type="active site" evidence="7">
    <location>
        <position position="110"/>
    </location>
</feature>
<comment type="similarity">
    <text evidence="6">Belongs to the peptidase S26 family. IMP1 subfamily.</text>
</comment>
<name>A0A6G1J928_9PLEO</name>
<sequence length="216" mass="23915">MPPPRIRLADLLSRLRIHRSSAPIIPIGFKRGAILTGKFFLTYHLIVSYIGTIGPTAGVSMCPTIPNGYGGFYSNTFILQSRLHRRGRNIHVGDIIVFTHPVNPRSTMAKRVIGMPGDFVSVFTPGRRDEDVEKEESEGDWGNVEERVIQVPEGHCWVAGDNLDWSRDSRVFGPLPLALVKGKVLGVVWPLGAWNWFGSKSQLVDAKAGEKEWVGG</sequence>
<feature type="domain" description="Peptidase S26" evidence="9">
    <location>
        <begin position="49"/>
        <end position="189"/>
    </location>
</feature>
<evidence type="ECO:0000256" key="8">
    <source>
        <dbReference type="RuleBase" id="RU362041"/>
    </source>
</evidence>
<evidence type="ECO:0000256" key="6">
    <source>
        <dbReference type="ARBA" id="ARBA00038445"/>
    </source>
</evidence>
<dbReference type="Gene3D" id="2.10.109.10">
    <property type="entry name" value="Umud Fragment, subunit A"/>
    <property type="match status" value="1"/>
</dbReference>
<feature type="active site" evidence="7">
    <location>
        <position position="60"/>
    </location>
</feature>
<keyword evidence="3 8" id="KW-0378">Hydrolase</keyword>
<comment type="subcellular location">
    <subcellularLocation>
        <location evidence="1 8">Mitochondrion inner membrane</location>
    </subcellularLocation>
</comment>
<dbReference type="GO" id="GO:0006465">
    <property type="term" value="P:signal peptide processing"/>
    <property type="evidence" value="ECO:0007669"/>
    <property type="project" value="InterPro"/>
</dbReference>
<dbReference type="InterPro" id="IPR036286">
    <property type="entry name" value="LexA/Signal_pep-like_sf"/>
</dbReference>
<keyword evidence="11" id="KW-1185">Reference proteome</keyword>
<dbReference type="GO" id="GO:0042720">
    <property type="term" value="C:mitochondrial inner membrane peptidase complex"/>
    <property type="evidence" value="ECO:0007669"/>
    <property type="project" value="TreeGrafter"/>
</dbReference>
<dbReference type="PANTHER" id="PTHR12383:SF16">
    <property type="entry name" value="MITOCHONDRIAL INNER MEMBRANE PROTEASE SUBUNIT 1"/>
    <property type="match status" value="1"/>
</dbReference>
<keyword evidence="4 8" id="KW-0496">Mitochondrion</keyword>
<dbReference type="EMBL" id="MU005576">
    <property type="protein sequence ID" value="KAF2686639.1"/>
    <property type="molecule type" value="Genomic_DNA"/>
</dbReference>
<dbReference type="GO" id="GO:0004252">
    <property type="term" value="F:serine-type endopeptidase activity"/>
    <property type="evidence" value="ECO:0007669"/>
    <property type="project" value="InterPro"/>
</dbReference>
<protein>
    <recommendedName>
        <fullName evidence="8">Mitochondrial inner membrane protease subunit</fullName>
        <ecNumber evidence="8">3.4.21.-</ecNumber>
    </recommendedName>
</protein>
<evidence type="ECO:0000313" key="11">
    <source>
        <dbReference type="Proteomes" id="UP000799291"/>
    </source>
</evidence>
<accession>A0A6G1J928</accession>
<keyword evidence="5" id="KW-0472">Membrane</keyword>
<dbReference type="PROSITE" id="PS00760">
    <property type="entry name" value="SPASE_I_2"/>
    <property type="match status" value="1"/>
</dbReference>
<dbReference type="GO" id="GO:0006627">
    <property type="term" value="P:protein processing involved in protein targeting to mitochondrion"/>
    <property type="evidence" value="ECO:0007669"/>
    <property type="project" value="TreeGrafter"/>
</dbReference>
<dbReference type="NCBIfam" id="TIGR02227">
    <property type="entry name" value="sigpep_I_bact"/>
    <property type="match status" value="1"/>
</dbReference>
<proteinExistence type="inferred from homology"/>
<dbReference type="InterPro" id="IPR019757">
    <property type="entry name" value="Pept_S26A_signal_pept_1_Lys-AS"/>
</dbReference>
<dbReference type="PANTHER" id="PTHR12383">
    <property type="entry name" value="PROTEASE FAMILY S26 MITOCHONDRIAL INNER MEMBRANE PROTEASE-RELATED"/>
    <property type="match status" value="1"/>
</dbReference>
<evidence type="ECO:0000256" key="3">
    <source>
        <dbReference type="ARBA" id="ARBA00022801"/>
    </source>
</evidence>
<dbReference type="InterPro" id="IPR052064">
    <property type="entry name" value="Mito_IMP1_subunit"/>
</dbReference>
<dbReference type="AlphaFoldDB" id="A0A6G1J928"/>
<evidence type="ECO:0000256" key="4">
    <source>
        <dbReference type="ARBA" id="ARBA00023128"/>
    </source>
</evidence>
<dbReference type="CDD" id="cd06530">
    <property type="entry name" value="S26_SPase_I"/>
    <property type="match status" value="1"/>
</dbReference>
<dbReference type="EC" id="3.4.21.-" evidence="8"/>
<evidence type="ECO:0000256" key="1">
    <source>
        <dbReference type="ARBA" id="ARBA00004273"/>
    </source>
</evidence>
<reference evidence="10" key="1">
    <citation type="journal article" date="2020" name="Stud. Mycol.">
        <title>101 Dothideomycetes genomes: a test case for predicting lifestyles and emergence of pathogens.</title>
        <authorList>
            <person name="Haridas S."/>
            <person name="Albert R."/>
            <person name="Binder M."/>
            <person name="Bloem J."/>
            <person name="Labutti K."/>
            <person name="Salamov A."/>
            <person name="Andreopoulos B."/>
            <person name="Baker S."/>
            <person name="Barry K."/>
            <person name="Bills G."/>
            <person name="Bluhm B."/>
            <person name="Cannon C."/>
            <person name="Castanera R."/>
            <person name="Culley D."/>
            <person name="Daum C."/>
            <person name="Ezra D."/>
            <person name="Gonzalez J."/>
            <person name="Henrissat B."/>
            <person name="Kuo A."/>
            <person name="Liang C."/>
            <person name="Lipzen A."/>
            <person name="Lutzoni F."/>
            <person name="Magnuson J."/>
            <person name="Mondo S."/>
            <person name="Nolan M."/>
            <person name="Ohm R."/>
            <person name="Pangilinan J."/>
            <person name="Park H.-J."/>
            <person name="Ramirez L."/>
            <person name="Alfaro M."/>
            <person name="Sun H."/>
            <person name="Tritt A."/>
            <person name="Yoshinaga Y."/>
            <person name="Zwiers L.-H."/>
            <person name="Turgeon B."/>
            <person name="Goodwin S."/>
            <person name="Spatafora J."/>
            <person name="Crous P."/>
            <person name="Grigoriev I."/>
        </authorList>
    </citation>
    <scope>NUCLEOTIDE SEQUENCE</scope>
    <source>
        <strain evidence="10">CBS 122367</strain>
    </source>
</reference>
<dbReference type="Pfam" id="PF10502">
    <property type="entry name" value="Peptidase_S26"/>
    <property type="match status" value="1"/>
</dbReference>
<keyword evidence="2 8" id="KW-0999">Mitochondrion inner membrane</keyword>